<proteinExistence type="predicted"/>
<sequence length="353" mass="41839">MTFFTDRWTIAEIGSNNTILVRKSKNNILLERVVGDTSINSREIIARDVLEEYDLGIDIMNNIYILYQSKEGHLVLNVLKEKKKEEIQLTSEPLSEVFELNIIVKDKIIHIFYLIRISDEEMRYRIYHYYYNENKWNNHIIEEISVNKVLNPIRLIQTEKSILLLYYSNDKKIELKEFSMDKLVWSNNITLVDTENDKLFLDVLKMNNIIHMTYGEFISGSLVIKYNQFSYNDGEYEKNREQHISNEGSPSYPNIIFYENKLWITWVELNKIMSRSSEDKGMNWEPIVYMWKGSKDIDFVRYKYLTTISKDNVLLQHSFGSIYPEVTFMGFGPLDNVVEVPIKKKKSISIPRI</sequence>
<protein>
    <submittedName>
        <fullName evidence="1">Uncharacterized protein</fullName>
    </submittedName>
</protein>
<evidence type="ECO:0000313" key="1">
    <source>
        <dbReference type="EMBL" id="MCQ4925489.1"/>
    </source>
</evidence>
<name>A0ABT1SG77_9FIRM</name>
<dbReference type="EMBL" id="JANGAC010000023">
    <property type="protein sequence ID" value="MCQ4925489.1"/>
    <property type="molecule type" value="Genomic_DNA"/>
</dbReference>
<comment type="caution">
    <text evidence="1">The sequence shown here is derived from an EMBL/GenBank/DDBJ whole genome shotgun (WGS) entry which is preliminary data.</text>
</comment>
<keyword evidence="2" id="KW-1185">Reference proteome</keyword>
<dbReference type="RefSeq" id="WP_256312941.1">
    <property type="nucleotide sequence ID" value="NZ_JANGAC010000023.1"/>
</dbReference>
<dbReference type="Proteomes" id="UP001524478">
    <property type="component" value="Unassembled WGS sequence"/>
</dbReference>
<accession>A0ABT1SG77</accession>
<organism evidence="1 2">
    <name type="scientific">Tissierella carlieri</name>
    <dbReference type="NCBI Taxonomy" id="689904"/>
    <lineage>
        <taxon>Bacteria</taxon>
        <taxon>Bacillati</taxon>
        <taxon>Bacillota</taxon>
        <taxon>Tissierellia</taxon>
        <taxon>Tissierellales</taxon>
        <taxon>Tissierellaceae</taxon>
        <taxon>Tissierella</taxon>
    </lineage>
</organism>
<gene>
    <name evidence="1" type="ORF">NE686_20505</name>
</gene>
<reference evidence="1 2" key="1">
    <citation type="submission" date="2022-06" db="EMBL/GenBank/DDBJ databases">
        <title>Isolation of gut microbiota from human fecal samples.</title>
        <authorList>
            <person name="Pamer E.G."/>
            <person name="Barat B."/>
            <person name="Waligurski E."/>
            <person name="Medina S."/>
            <person name="Paddock L."/>
            <person name="Mostad J."/>
        </authorList>
    </citation>
    <scope>NUCLEOTIDE SEQUENCE [LARGE SCALE GENOMIC DNA]</scope>
    <source>
        <strain evidence="1 2">DFI.7.95</strain>
    </source>
</reference>
<evidence type="ECO:0000313" key="2">
    <source>
        <dbReference type="Proteomes" id="UP001524478"/>
    </source>
</evidence>